<dbReference type="SUPFAM" id="SSF82771">
    <property type="entry name" value="GIY-YIG endonuclease"/>
    <property type="match status" value="1"/>
</dbReference>
<reference evidence="3 4" key="1">
    <citation type="journal article" date="2010" name="J. Bacteriol.">
        <title>Genome sequence of Fulvimarina pelagi HTCC2506T, a Mn(II)-oxidizing alphaproteobacterium possessing an aerobic anoxygenic photosynthetic gene cluster and Xanthorhodopsin.</title>
        <authorList>
            <person name="Kang I."/>
            <person name="Oh H.M."/>
            <person name="Lim S.I."/>
            <person name="Ferriera S."/>
            <person name="Giovannoni S.J."/>
            <person name="Cho J.C."/>
        </authorList>
    </citation>
    <scope>NUCLEOTIDE SEQUENCE [LARGE SCALE GENOMIC DNA]</scope>
    <source>
        <strain evidence="3 4">HTCC2506</strain>
    </source>
</reference>
<evidence type="ECO:0000259" key="2">
    <source>
        <dbReference type="PROSITE" id="PS50164"/>
    </source>
</evidence>
<dbReference type="AlphaFoldDB" id="Q0G5P6"/>
<sequence>MTGFVYIMASRRGGTLYTGVTSDLSHRVFEHKNALTPGFTSRYGCKRLVWYEEHFDVRDAIAREKTIKRWPRQWKIDLIEATNPDWTELYRGVGW</sequence>
<feature type="domain" description="GIY-YIG" evidence="2">
    <location>
        <begin position="1"/>
        <end position="78"/>
    </location>
</feature>
<evidence type="ECO:0000313" key="3">
    <source>
        <dbReference type="EMBL" id="EAU43018.1"/>
    </source>
</evidence>
<comment type="caution">
    <text evidence="3">The sequence shown here is derived from an EMBL/GenBank/DDBJ whole genome shotgun (WGS) entry which is preliminary data.</text>
</comment>
<proteinExistence type="inferred from homology"/>
<dbReference type="Proteomes" id="UP000004310">
    <property type="component" value="Unassembled WGS sequence"/>
</dbReference>
<dbReference type="Gene3D" id="3.40.1440.10">
    <property type="entry name" value="GIY-YIG endonuclease"/>
    <property type="match status" value="1"/>
</dbReference>
<protein>
    <recommendedName>
        <fullName evidence="2">GIY-YIG domain-containing protein</fullName>
    </recommendedName>
</protein>
<dbReference type="InterPro" id="IPR050190">
    <property type="entry name" value="UPF0213_domain"/>
</dbReference>
<name>Q0G5P6_9HYPH</name>
<dbReference type="PROSITE" id="PS50164">
    <property type="entry name" value="GIY_YIG"/>
    <property type="match status" value="1"/>
</dbReference>
<dbReference type="PANTHER" id="PTHR34477:SF5">
    <property type="entry name" value="BSL5627 PROTEIN"/>
    <property type="match status" value="1"/>
</dbReference>
<keyword evidence="4" id="KW-1185">Reference proteome</keyword>
<dbReference type="EMBL" id="AATP01000001">
    <property type="protein sequence ID" value="EAU43018.1"/>
    <property type="molecule type" value="Genomic_DNA"/>
</dbReference>
<accession>Q0G5P6</accession>
<dbReference type="CDD" id="cd10448">
    <property type="entry name" value="GIY-YIG_unchar_3"/>
    <property type="match status" value="1"/>
</dbReference>
<evidence type="ECO:0000313" key="4">
    <source>
        <dbReference type="Proteomes" id="UP000004310"/>
    </source>
</evidence>
<comment type="similarity">
    <text evidence="1">Belongs to the UPF0213 family.</text>
</comment>
<dbReference type="STRING" id="217511.GCA_001463845_00616"/>
<dbReference type="RefSeq" id="WP_007066992.1">
    <property type="nucleotide sequence ID" value="NZ_DS022272.1"/>
</dbReference>
<gene>
    <name evidence="3" type="ORF">FP2506_09251</name>
</gene>
<dbReference type="InterPro" id="IPR000305">
    <property type="entry name" value="GIY-YIG_endonuc"/>
</dbReference>
<dbReference type="HOGENOM" id="CLU_135650_3_1_5"/>
<organism evidence="3 4">
    <name type="scientific">Fulvimarina pelagi HTCC2506</name>
    <dbReference type="NCBI Taxonomy" id="314231"/>
    <lineage>
        <taxon>Bacteria</taxon>
        <taxon>Pseudomonadati</taxon>
        <taxon>Pseudomonadota</taxon>
        <taxon>Alphaproteobacteria</taxon>
        <taxon>Hyphomicrobiales</taxon>
        <taxon>Aurantimonadaceae</taxon>
        <taxon>Fulvimarina</taxon>
    </lineage>
</organism>
<dbReference type="Pfam" id="PF01541">
    <property type="entry name" value="GIY-YIG"/>
    <property type="match status" value="1"/>
</dbReference>
<dbReference type="eggNOG" id="COG2827">
    <property type="taxonomic scope" value="Bacteria"/>
</dbReference>
<dbReference type="PANTHER" id="PTHR34477">
    <property type="entry name" value="UPF0213 PROTEIN YHBQ"/>
    <property type="match status" value="1"/>
</dbReference>
<evidence type="ECO:0000256" key="1">
    <source>
        <dbReference type="ARBA" id="ARBA00007435"/>
    </source>
</evidence>
<dbReference type="InterPro" id="IPR035901">
    <property type="entry name" value="GIY-YIG_endonuc_sf"/>
</dbReference>